<reference evidence="2 3" key="1">
    <citation type="submission" date="2018-11" db="EMBL/GenBank/DDBJ databases">
        <title>Clostridium sp. nov., a member of the family Erysipelotrichaceae isolated from pig faeces.</title>
        <authorList>
            <person name="Chang Y.-H."/>
        </authorList>
    </citation>
    <scope>NUCLEOTIDE SEQUENCE [LARGE SCALE GENOMIC DNA]</scope>
    <source>
        <strain evidence="2 3">YH-panp20</strain>
    </source>
</reference>
<proteinExistence type="predicted"/>
<dbReference type="AlphaFoldDB" id="A0A3N0HZN4"/>
<comment type="caution">
    <text evidence="2">The sequence shown here is derived from an EMBL/GenBank/DDBJ whole genome shotgun (WGS) entry which is preliminary data.</text>
</comment>
<evidence type="ECO:0000313" key="3">
    <source>
        <dbReference type="Proteomes" id="UP000276568"/>
    </source>
</evidence>
<keyword evidence="1" id="KW-0812">Transmembrane</keyword>
<keyword evidence="1" id="KW-1133">Transmembrane helix</keyword>
<protein>
    <submittedName>
        <fullName evidence="2">Uncharacterized protein</fullName>
    </submittedName>
</protein>
<accession>A0A3N0HZN4</accession>
<sequence>MTREQKALFQQLQLTGLGLVIGLAGFFLNHDEMVWIGLAVLAYGLVRTWFIAKIIQKAKDE</sequence>
<dbReference type="Proteomes" id="UP000276568">
    <property type="component" value="Unassembled WGS sequence"/>
</dbReference>
<name>A0A3N0HZN4_9FIRM</name>
<gene>
    <name evidence="2" type="ORF">EDX97_05170</name>
</gene>
<feature type="transmembrane region" description="Helical" evidence="1">
    <location>
        <begin position="34"/>
        <end position="52"/>
    </location>
</feature>
<keyword evidence="3" id="KW-1185">Reference proteome</keyword>
<dbReference type="RefSeq" id="WP_128520123.1">
    <property type="nucleotide sequence ID" value="NZ_JAQYEM010000016.1"/>
</dbReference>
<evidence type="ECO:0000256" key="1">
    <source>
        <dbReference type="SAM" id="Phobius"/>
    </source>
</evidence>
<dbReference type="EMBL" id="RJQC01000002">
    <property type="protein sequence ID" value="RNM30194.1"/>
    <property type="molecule type" value="Genomic_DNA"/>
</dbReference>
<feature type="transmembrane region" description="Helical" evidence="1">
    <location>
        <begin position="12"/>
        <end position="28"/>
    </location>
</feature>
<keyword evidence="1" id="KW-0472">Membrane</keyword>
<evidence type="ECO:0000313" key="2">
    <source>
        <dbReference type="EMBL" id="RNM30194.1"/>
    </source>
</evidence>
<organism evidence="2 3">
    <name type="scientific">Absicoccus porci</name>
    <dbReference type="NCBI Taxonomy" id="2486576"/>
    <lineage>
        <taxon>Bacteria</taxon>
        <taxon>Bacillati</taxon>
        <taxon>Bacillota</taxon>
        <taxon>Erysipelotrichia</taxon>
        <taxon>Erysipelotrichales</taxon>
        <taxon>Erysipelotrichaceae</taxon>
        <taxon>Absicoccus</taxon>
    </lineage>
</organism>